<name>A0A921U689_SORBI</name>
<feature type="region of interest" description="Disordered" evidence="1">
    <location>
        <begin position="122"/>
        <end position="149"/>
    </location>
</feature>
<dbReference type="PANTHER" id="PTHR33699:SF23">
    <property type="entry name" value="EXPRESSED PROTEIN"/>
    <property type="match status" value="1"/>
</dbReference>
<comment type="caution">
    <text evidence="2">The sequence shown here is derived from an EMBL/GenBank/DDBJ whole genome shotgun (WGS) entry which is preliminary data.</text>
</comment>
<evidence type="ECO:0000313" key="2">
    <source>
        <dbReference type="EMBL" id="KAG0520317.1"/>
    </source>
</evidence>
<dbReference type="AlphaFoldDB" id="A0A921U689"/>
<proteinExistence type="predicted"/>
<protein>
    <submittedName>
        <fullName evidence="2">Uncharacterized protein</fullName>
    </submittedName>
</protein>
<dbReference type="Proteomes" id="UP000807115">
    <property type="component" value="Chromosome 8"/>
</dbReference>
<reference evidence="2" key="2">
    <citation type="submission" date="2020-10" db="EMBL/GenBank/DDBJ databases">
        <authorList>
            <person name="Cooper E.A."/>
            <person name="Brenton Z.W."/>
            <person name="Flinn B.S."/>
            <person name="Jenkins J."/>
            <person name="Shu S."/>
            <person name="Flowers D."/>
            <person name="Luo F."/>
            <person name="Wang Y."/>
            <person name="Xia P."/>
            <person name="Barry K."/>
            <person name="Daum C."/>
            <person name="Lipzen A."/>
            <person name="Yoshinaga Y."/>
            <person name="Schmutz J."/>
            <person name="Saski C."/>
            <person name="Vermerris W."/>
            <person name="Kresovich S."/>
        </authorList>
    </citation>
    <scope>NUCLEOTIDE SEQUENCE</scope>
</reference>
<dbReference type="PANTHER" id="PTHR33699">
    <property type="entry name" value="EXPRESSED PROTEIN"/>
    <property type="match status" value="1"/>
</dbReference>
<dbReference type="EMBL" id="CM027687">
    <property type="protein sequence ID" value="KAG0520317.1"/>
    <property type="molecule type" value="Genomic_DNA"/>
</dbReference>
<evidence type="ECO:0000256" key="1">
    <source>
        <dbReference type="SAM" id="MobiDB-lite"/>
    </source>
</evidence>
<accession>A0A921U689</accession>
<organism evidence="2 3">
    <name type="scientific">Sorghum bicolor</name>
    <name type="common">Sorghum</name>
    <name type="synonym">Sorghum vulgare</name>
    <dbReference type="NCBI Taxonomy" id="4558"/>
    <lineage>
        <taxon>Eukaryota</taxon>
        <taxon>Viridiplantae</taxon>
        <taxon>Streptophyta</taxon>
        <taxon>Embryophyta</taxon>
        <taxon>Tracheophyta</taxon>
        <taxon>Spermatophyta</taxon>
        <taxon>Magnoliopsida</taxon>
        <taxon>Liliopsida</taxon>
        <taxon>Poales</taxon>
        <taxon>Poaceae</taxon>
        <taxon>PACMAD clade</taxon>
        <taxon>Panicoideae</taxon>
        <taxon>Andropogonodae</taxon>
        <taxon>Andropogoneae</taxon>
        <taxon>Sorghinae</taxon>
        <taxon>Sorghum</taxon>
    </lineage>
</organism>
<gene>
    <name evidence="2" type="ORF">BDA96_08G063800</name>
</gene>
<sequence length="237" mass="25692">MAANGGWPRKHRRIPAFGDWNYSYYPRDDEDDDGVAGVDDWPASVTPCFDFAPGAATMRTAARPADQHKFNKRSSMPNARRKRIPAFGEWNHHGDHGGNGVGNGIGIGTWPPAVMTPFFDLATPQKAAPNKTAGRRRRRRGGDDDDGFGAAKLATAAAEAPPQGHLQTRRSKVADSGSYAAAAARRSCFTVAKPVDDDLYVVPPDMVLYGKPPGPRKDGWLRILRLLGCCSCLSPSY</sequence>
<reference evidence="2" key="1">
    <citation type="journal article" date="2019" name="BMC Genomics">
        <title>A new reference genome for Sorghum bicolor reveals high levels of sequence similarity between sweet and grain genotypes: implications for the genetics of sugar metabolism.</title>
        <authorList>
            <person name="Cooper E.A."/>
            <person name="Brenton Z.W."/>
            <person name="Flinn B.S."/>
            <person name="Jenkins J."/>
            <person name="Shu S."/>
            <person name="Flowers D."/>
            <person name="Luo F."/>
            <person name="Wang Y."/>
            <person name="Xia P."/>
            <person name="Barry K."/>
            <person name="Daum C."/>
            <person name="Lipzen A."/>
            <person name="Yoshinaga Y."/>
            <person name="Schmutz J."/>
            <person name="Saski C."/>
            <person name="Vermerris W."/>
            <person name="Kresovich S."/>
        </authorList>
    </citation>
    <scope>NUCLEOTIDE SEQUENCE</scope>
</reference>
<evidence type="ECO:0000313" key="3">
    <source>
        <dbReference type="Proteomes" id="UP000807115"/>
    </source>
</evidence>